<gene>
    <name evidence="1" type="ORF">EJ357_22535</name>
</gene>
<name>A0A3Q9F0N0_9ACTN</name>
<reference evidence="1 2" key="1">
    <citation type="journal article" date="2019" name="Int. J. Syst. Evol. Microbiol.">
        <title>Streptomyces cyaneochromogenes sp. nov., a blue pigment-producing actinomycete from manganese-contaminated soil.</title>
        <authorList>
            <person name="Tang X."/>
            <person name="Zhao J."/>
            <person name="Li K."/>
            <person name="Chen Z."/>
            <person name="Sun Y."/>
            <person name="Gao J."/>
        </authorList>
    </citation>
    <scope>NUCLEOTIDE SEQUENCE [LARGE SCALE GENOMIC DNA]</scope>
    <source>
        <strain evidence="1 2">MK-45</strain>
    </source>
</reference>
<dbReference type="EMBL" id="CP034539">
    <property type="protein sequence ID" value="AZQ40527.1"/>
    <property type="molecule type" value="Genomic_DNA"/>
</dbReference>
<dbReference type="Proteomes" id="UP000280298">
    <property type="component" value="Chromosome"/>
</dbReference>
<organism evidence="1 2">
    <name type="scientific">Streptomyces cyaneochromogenes</name>
    <dbReference type="NCBI Taxonomy" id="2496836"/>
    <lineage>
        <taxon>Bacteria</taxon>
        <taxon>Bacillati</taxon>
        <taxon>Actinomycetota</taxon>
        <taxon>Actinomycetes</taxon>
        <taxon>Kitasatosporales</taxon>
        <taxon>Streptomycetaceae</taxon>
        <taxon>Streptomyces</taxon>
    </lineage>
</organism>
<dbReference type="OrthoDB" id="4253306at2"/>
<sequence>MTAVLDAPPPHDLPEPDLTPLLTAWDLAHSTTDPEWRHLLDKLARPHTTEVFHRLARAAA</sequence>
<protein>
    <submittedName>
        <fullName evidence="1">Uncharacterized protein</fullName>
    </submittedName>
</protein>
<accession>A0A3Q9F0N0</accession>
<proteinExistence type="predicted"/>
<evidence type="ECO:0000313" key="1">
    <source>
        <dbReference type="EMBL" id="AZQ40527.1"/>
    </source>
</evidence>
<dbReference type="AlphaFoldDB" id="A0A3Q9F0N0"/>
<evidence type="ECO:0000313" key="2">
    <source>
        <dbReference type="Proteomes" id="UP000280298"/>
    </source>
</evidence>
<keyword evidence="2" id="KW-1185">Reference proteome</keyword>
<dbReference type="KEGG" id="scya:EJ357_22535"/>